<evidence type="ECO:0000313" key="4">
    <source>
        <dbReference type="Proteomes" id="UP000035682"/>
    </source>
</evidence>
<dbReference type="WBParaSite" id="SRAE_2000406000.1">
    <property type="protein sequence ID" value="SRAE_2000406000.1"/>
    <property type="gene ID" value="WBGene00264288"/>
</dbReference>
<dbReference type="InterPro" id="IPR052782">
    <property type="entry name" value="Oocyte-zygote_transition_reg"/>
</dbReference>
<evidence type="ECO:0000313" key="6">
    <source>
        <dbReference type="WormBase" id="SRAE_2000406000"/>
    </source>
</evidence>
<organism evidence="3">
    <name type="scientific">Strongyloides ratti</name>
    <name type="common">Parasitic roundworm</name>
    <dbReference type="NCBI Taxonomy" id="34506"/>
    <lineage>
        <taxon>Eukaryota</taxon>
        <taxon>Metazoa</taxon>
        <taxon>Ecdysozoa</taxon>
        <taxon>Nematoda</taxon>
        <taxon>Chromadorea</taxon>
        <taxon>Rhabditida</taxon>
        <taxon>Tylenchina</taxon>
        <taxon>Panagrolaimomorpha</taxon>
        <taxon>Strongyloidoidea</taxon>
        <taxon>Strongyloididae</taxon>
        <taxon>Strongyloides</taxon>
    </lineage>
</organism>
<dbReference type="PANTHER" id="PTHR46163:SF5">
    <property type="entry name" value="TYROSINE-PROTEIN PHOSPHATASE"/>
    <property type="match status" value="1"/>
</dbReference>
<dbReference type="OMA" id="EIECVIM"/>
<reference evidence="5" key="2">
    <citation type="submission" date="2020-12" db="UniProtKB">
        <authorList>
            <consortium name="WormBaseParasite"/>
        </authorList>
    </citation>
    <scope>IDENTIFICATION</scope>
</reference>
<gene>
    <name evidence="3 5 6" type="ORF">SRAE_2000406000</name>
</gene>
<dbReference type="InterPro" id="IPR000242">
    <property type="entry name" value="PTP_cat"/>
</dbReference>
<dbReference type="WormBase" id="SRAE_2000406000">
    <property type="protein sequence ID" value="SRP07704"/>
    <property type="gene ID" value="WBGene00264288"/>
</dbReference>
<dbReference type="PROSITE" id="PS50056">
    <property type="entry name" value="TYR_PHOSPHATASE_2"/>
    <property type="match status" value="1"/>
</dbReference>
<evidence type="ECO:0000259" key="2">
    <source>
        <dbReference type="PROSITE" id="PS50056"/>
    </source>
</evidence>
<evidence type="ECO:0000313" key="3">
    <source>
        <dbReference type="EMBL" id="CEF69411.1"/>
    </source>
</evidence>
<dbReference type="PROSITE" id="PS50055">
    <property type="entry name" value="TYR_PHOSPHATASE_PTP"/>
    <property type="match status" value="1"/>
</dbReference>
<dbReference type="GO" id="GO:0004725">
    <property type="term" value="F:protein tyrosine phosphatase activity"/>
    <property type="evidence" value="ECO:0007669"/>
    <property type="project" value="InterPro"/>
</dbReference>
<dbReference type="SMART" id="SM00404">
    <property type="entry name" value="PTPc_motif"/>
    <property type="match status" value="1"/>
</dbReference>
<dbReference type="InterPro" id="IPR029021">
    <property type="entry name" value="Prot-tyrosine_phosphatase-like"/>
</dbReference>
<dbReference type="Gene3D" id="3.90.190.10">
    <property type="entry name" value="Protein tyrosine phosphatase superfamily"/>
    <property type="match status" value="1"/>
</dbReference>
<keyword evidence="4" id="KW-1185">Reference proteome</keyword>
<dbReference type="PROSITE" id="PS00383">
    <property type="entry name" value="TYR_PHOSPHATASE_1"/>
    <property type="match status" value="1"/>
</dbReference>
<sequence length="317" mass="36871">MSNSKPKEIIERWVKSILEKGVPTLRKEFNENKRYFPKDITLNAFKEAHPLKKNRYKDVPMQDKNRVVLNFPGGNGDYIHANYVNTPNGEKRFICTQGPLENTVVDFYRMIMQEEIECVIMLCNLVEKGQTKCFLYWPEKKDEVKKFEEFEVTCIDKGELEKAYPNIIKTTLKIKSNYEGKKFEQTLKHIYWTDWPDRGVPSNTDSATTLLNYVRGTTKPILVHCSAGIGRTGSIVAIEYILEKFVNGENPEPPIEIVKIIRDQRPYSVQTELQFLFVQKVILDLIVGNNKKRMDPKMLALLEKFDKDYEEACNQAL</sequence>
<dbReference type="GeneID" id="36381781"/>
<feature type="domain" description="Tyrosine specific protein phosphatases" evidence="2">
    <location>
        <begin position="181"/>
        <end position="276"/>
    </location>
</feature>
<accession>A0A090LHW9</accession>
<reference evidence="3 4" key="1">
    <citation type="submission" date="2014-09" db="EMBL/GenBank/DDBJ databases">
        <authorList>
            <person name="Martin A.A."/>
        </authorList>
    </citation>
    <scope>NUCLEOTIDE SEQUENCE</scope>
    <source>
        <strain evidence="4">ED321</strain>
        <strain evidence="3">ED321 Heterogonic</strain>
    </source>
</reference>
<dbReference type="InterPro" id="IPR016130">
    <property type="entry name" value="Tyr_Pase_AS"/>
</dbReference>
<keyword evidence="3" id="KW-0675">Receptor</keyword>
<dbReference type="CTD" id="36381781"/>
<dbReference type="OrthoDB" id="8815311at2759"/>
<dbReference type="SMART" id="SM00194">
    <property type="entry name" value="PTPc"/>
    <property type="match status" value="1"/>
</dbReference>
<dbReference type="PRINTS" id="PR00700">
    <property type="entry name" value="PRTYPHPHTASE"/>
</dbReference>
<dbReference type="InterPro" id="IPR003595">
    <property type="entry name" value="Tyr_Pase_cat"/>
</dbReference>
<name>A0A090LHW9_STRRB</name>
<evidence type="ECO:0000313" key="5">
    <source>
        <dbReference type="WBParaSite" id="SRAE_2000406000.1"/>
    </source>
</evidence>
<feature type="domain" description="Tyrosine-protein phosphatase" evidence="1">
    <location>
        <begin position="25"/>
        <end position="285"/>
    </location>
</feature>
<protein>
    <submittedName>
        <fullName evidence="3">Protein-tyrosine phosphatase, receptor/non-receptor type domain and Protein-tyrosine/Dual specificity phosphatase domain and Protein-tyrosine phosphatase, catalytic domain-containing protein</fullName>
    </submittedName>
</protein>
<dbReference type="PANTHER" id="PTHR46163">
    <property type="entry name" value="TYROSINE-PROTEIN PHOSPHATASE-RELATED"/>
    <property type="match status" value="1"/>
</dbReference>
<dbReference type="EMBL" id="LN609529">
    <property type="protein sequence ID" value="CEF69411.1"/>
    <property type="molecule type" value="Genomic_DNA"/>
</dbReference>
<dbReference type="SUPFAM" id="SSF52799">
    <property type="entry name" value="(Phosphotyrosine protein) phosphatases II"/>
    <property type="match status" value="1"/>
</dbReference>
<dbReference type="CDD" id="cd00047">
    <property type="entry name" value="PTPc"/>
    <property type="match status" value="1"/>
</dbReference>
<dbReference type="InterPro" id="IPR000387">
    <property type="entry name" value="Tyr_Pase_dom"/>
</dbReference>
<evidence type="ECO:0000259" key="1">
    <source>
        <dbReference type="PROSITE" id="PS50055"/>
    </source>
</evidence>
<dbReference type="AlphaFoldDB" id="A0A090LHW9"/>
<dbReference type="Proteomes" id="UP000035682">
    <property type="component" value="Unplaced"/>
</dbReference>
<proteinExistence type="predicted"/>
<dbReference type="Pfam" id="PF00102">
    <property type="entry name" value="Y_phosphatase"/>
    <property type="match status" value="1"/>
</dbReference>
<dbReference type="RefSeq" id="XP_024508611.1">
    <property type="nucleotide sequence ID" value="XM_024642884.1"/>
</dbReference>
<dbReference type="STRING" id="34506.A0A090LHW9"/>